<name>A0A3D8SCJ7_9EURO</name>
<dbReference type="STRING" id="1810919.A0A3D8SCJ7"/>
<evidence type="ECO:0000313" key="3">
    <source>
        <dbReference type="Proteomes" id="UP000256690"/>
    </source>
</evidence>
<dbReference type="Proteomes" id="UP000256690">
    <property type="component" value="Unassembled WGS sequence"/>
</dbReference>
<reference evidence="2 3" key="1">
    <citation type="journal article" date="2018" name="IMA Fungus">
        <title>IMA Genome-F 9: Draft genome sequence of Annulohypoxylon stygium, Aspergillus mulundensis, Berkeleyomyces basicola (syn. Thielaviopsis basicola), Ceratocystis smalleyi, two Cercospora beticola strains, Coleophoma cylindrospora, Fusarium fracticaudum, Phialophora cf. hyalina, and Morchella septimelata.</title>
        <authorList>
            <person name="Wingfield B.D."/>
            <person name="Bills G.F."/>
            <person name="Dong Y."/>
            <person name="Huang W."/>
            <person name="Nel W.J."/>
            <person name="Swalarsk-Parry B.S."/>
            <person name="Vaghefi N."/>
            <person name="Wilken P.M."/>
            <person name="An Z."/>
            <person name="de Beer Z.W."/>
            <person name="De Vos L."/>
            <person name="Chen L."/>
            <person name="Duong T.A."/>
            <person name="Gao Y."/>
            <person name="Hammerbacher A."/>
            <person name="Kikkert J.R."/>
            <person name="Li Y."/>
            <person name="Li H."/>
            <person name="Li K."/>
            <person name="Li Q."/>
            <person name="Liu X."/>
            <person name="Ma X."/>
            <person name="Naidoo K."/>
            <person name="Pethybridge S.J."/>
            <person name="Sun J."/>
            <person name="Steenkamp E.T."/>
            <person name="van der Nest M.A."/>
            <person name="van Wyk S."/>
            <person name="Wingfield M.J."/>
            <person name="Xiong C."/>
            <person name="Yue Q."/>
            <person name="Zhang X."/>
        </authorList>
    </citation>
    <scope>NUCLEOTIDE SEQUENCE [LARGE SCALE GENOMIC DNA]</scope>
    <source>
        <strain evidence="2 3">DSM 5745</strain>
    </source>
</reference>
<feature type="compositionally biased region" description="Polar residues" evidence="1">
    <location>
        <begin position="44"/>
        <end position="56"/>
    </location>
</feature>
<dbReference type="AlphaFoldDB" id="A0A3D8SCJ7"/>
<comment type="caution">
    <text evidence="2">The sequence shown here is derived from an EMBL/GenBank/DDBJ whole genome shotgun (WGS) entry which is preliminary data.</text>
</comment>
<organism evidence="2 3">
    <name type="scientific">Aspergillus mulundensis</name>
    <dbReference type="NCBI Taxonomy" id="1810919"/>
    <lineage>
        <taxon>Eukaryota</taxon>
        <taxon>Fungi</taxon>
        <taxon>Dikarya</taxon>
        <taxon>Ascomycota</taxon>
        <taxon>Pezizomycotina</taxon>
        <taxon>Eurotiomycetes</taxon>
        <taxon>Eurotiomycetidae</taxon>
        <taxon>Eurotiales</taxon>
        <taxon>Aspergillaceae</taxon>
        <taxon>Aspergillus</taxon>
        <taxon>Aspergillus subgen. Nidulantes</taxon>
    </lineage>
</organism>
<accession>A0A3D8SCJ7</accession>
<evidence type="ECO:0000256" key="1">
    <source>
        <dbReference type="SAM" id="MobiDB-lite"/>
    </source>
</evidence>
<sequence length="673" mass="73723">MSDSKSTVNQMTLASEPGQAVGIAVAAQKPRESEQSVPAGSVGAANSQDTGTLVSSESTMPIEEVDADILYTRGPTPQWIQFLVPTGDGEAQWMPSTALLHDKKAGVQFTIVDRPVAAKLRFLTDVDQNKVSQGKADKDKVGKDSCTCLDFNLHASNDPQETWCVLGLWITEQYEKNNGGLCAIDVEFHTTGGISHRLYRDPGFDENPESGSIWNYMRSLTKAASSTQRTVKFRIVVDSSKVSMCGALLCALRDLSNSLPRNYAWAPYCLDEGSGYPLVMRQNSRALVKKRWGQQIVPFIAQNYFYDLDHYLAVMAYATAIESEQRSLQLNRIQGLPVNISILSVNPKVVVLAQVRTLRYIDDVEKILGSMAGGVQLKLWAPYAGHLQGPIAKGYISVNTWSRSSGRMFHIKITDYSHSFFSNCLSFNASCHGWIFFSTPGAIIMEKLAALEILKHSGVARSGWGPLLLNHEPTALPDVDLLKGVARLTISLAKADLRRRLRPWHEVGMRAVDALRSAKGGCLLVQGGARRRALLVALALFFAACDFNVFLVGETHVVVEELFEEHQRLLNTPYIVHRAPVYIHRSHKVGRVLAASAANGKRTIVIADRDAEAHEASALIPLLASPYVVGTIRGADPTRGCARGSDSNEFGEQLGKSLFDRLRAGGHPCIVLP</sequence>
<keyword evidence="3" id="KW-1185">Reference proteome</keyword>
<feature type="region of interest" description="Disordered" evidence="1">
    <location>
        <begin position="22"/>
        <end position="56"/>
    </location>
</feature>
<proteinExistence type="predicted"/>
<protein>
    <submittedName>
        <fullName evidence="2">Uncharacterized protein</fullName>
    </submittedName>
</protein>
<dbReference type="OrthoDB" id="4483681at2759"/>
<gene>
    <name evidence="2" type="ORF">DSM5745_04329</name>
</gene>
<dbReference type="RefSeq" id="XP_026605341.1">
    <property type="nucleotide sequence ID" value="XM_026746345.1"/>
</dbReference>
<evidence type="ECO:0000313" key="2">
    <source>
        <dbReference type="EMBL" id="RDW84003.1"/>
    </source>
</evidence>
<dbReference type="EMBL" id="PVWQ01000004">
    <property type="protein sequence ID" value="RDW84003.1"/>
    <property type="molecule type" value="Genomic_DNA"/>
</dbReference>
<dbReference type="GeneID" id="38114699"/>